<comment type="similarity">
    <text evidence="1">Belongs to the NAD(P)-dependent epimerase/dehydratase family.</text>
</comment>
<protein>
    <recommendedName>
        <fullName evidence="2">NAD-dependent epimerase/dehydratase domain-containing protein</fullName>
    </recommendedName>
</protein>
<dbReference type="Proteomes" id="UP000176420">
    <property type="component" value="Unassembled WGS sequence"/>
</dbReference>
<dbReference type="AlphaFoldDB" id="A0A1G2BD12"/>
<gene>
    <name evidence="3" type="ORF">A2319_01400</name>
</gene>
<dbReference type="SUPFAM" id="SSF51735">
    <property type="entry name" value="NAD(P)-binding Rossmann-fold domains"/>
    <property type="match status" value="1"/>
</dbReference>
<sequence>MKILITGGAGFIASNIAEQYLRLGHEVVIVDNLYHGFKKNLPQKAVFYQADIRDMPKMKEIIQKEKPEVINHHAAFINVVESVSNPKETVDINVAGTINLLVAASENKVRKFIFSSTGGAIYSGVDKYPIAEEVAPRPESPYGLSKLLGEEAIKYYARVNHFEYLIFRYANIYGPRQDTHGEAGVLAIFSELLREHKSPIIFGDGTKTRDYVYVKDVVTANVLGLTKGKNVTLNLGVGQEITDQQVYDELKKYFANLAQVKYEAVRPGEILRSSLDAKKAQTVLGWQAQYSFSEGVKDYLKNG</sequence>
<evidence type="ECO:0000313" key="4">
    <source>
        <dbReference type="Proteomes" id="UP000176420"/>
    </source>
</evidence>
<dbReference type="InterPro" id="IPR001509">
    <property type="entry name" value="Epimerase_deHydtase"/>
</dbReference>
<name>A0A1G2BD12_9BACT</name>
<dbReference type="Gene3D" id="3.90.25.10">
    <property type="entry name" value="UDP-galactose 4-epimerase, domain 1"/>
    <property type="match status" value="1"/>
</dbReference>
<dbReference type="PANTHER" id="PTHR43000">
    <property type="entry name" value="DTDP-D-GLUCOSE 4,6-DEHYDRATASE-RELATED"/>
    <property type="match status" value="1"/>
</dbReference>
<accession>A0A1G2BD12</accession>
<dbReference type="Gene3D" id="3.40.50.720">
    <property type="entry name" value="NAD(P)-binding Rossmann-like Domain"/>
    <property type="match status" value="1"/>
</dbReference>
<dbReference type="EMBL" id="MHKI01000025">
    <property type="protein sequence ID" value="OGY86097.1"/>
    <property type="molecule type" value="Genomic_DNA"/>
</dbReference>
<feature type="domain" description="NAD-dependent epimerase/dehydratase" evidence="2">
    <location>
        <begin position="3"/>
        <end position="236"/>
    </location>
</feature>
<proteinExistence type="inferred from homology"/>
<evidence type="ECO:0000313" key="3">
    <source>
        <dbReference type="EMBL" id="OGY86097.1"/>
    </source>
</evidence>
<dbReference type="Pfam" id="PF01370">
    <property type="entry name" value="Epimerase"/>
    <property type="match status" value="1"/>
</dbReference>
<reference evidence="3 4" key="1">
    <citation type="journal article" date="2016" name="Nat. Commun.">
        <title>Thousands of microbial genomes shed light on interconnected biogeochemical processes in an aquifer system.</title>
        <authorList>
            <person name="Anantharaman K."/>
            <person name="Brown C.T."/>
            <person name="Hug L.A."/>
            <person name="Sharon I."/>
            <person name="Castelle C.J."/>
            <person name="Probst A.J."/>
            <person name="Thomas B.C."/>
            <person name="Singh A."/>
            <person name="Wilkins M.J."/>
            <person name="Karaoz U."/>
            <person name="Brodie E.L."/>
            <person name="Williams K.H."/>
            <person name="Hubbard S.S."/>
            <person name="Banfield J.F."/>
        </authorList>
    </citation>
    <scope>NUCLEOTIDE SEQUENCE [LARGE SCALE GENOMIC DNA]</scope>
</reference>
<evidence type="ECO:0000259" key="2">
    <source>
        <dbReference type="Pfam" id="PF01370"/>
    </source>
</evidence>
<dbReference type="InterPro" id="IPR036291">
    <property type="entry name" value="NAD(P)-bd_dom_sf"/>
</dbReference>
<comment type="caution">
    <text evidence="3">The sequence shown here is derived from an EMBL/GenBank/DDBJ whole genome shotgun (WGS) entry which is preliminary data.</text>
</comment>
<evidence type="ECO:0000256" key="1">
    <source>
        <dbReference type="ARBA" id="ARBA00007637"/>
    </source>
</evidence>
<organism evidence="3 4">
    <name type="scientific">Candidatus Kerfeldbacteria bacterium RIFOXYB2_FULL_38_14</name>
    <dbReference type="NCBI Taxonomy" id="1798547"/>
    <lineage>
        <taxon>Bacteria</taxon>
        <taxon>Candidatus Kerfeldiibacteriota</taxon>
    </lineage>
</organism>